<feature type="chain" id="PRO_5003089433" evidence="1">
    <location>
        <begin position="18"/>
        <end position="107"/>
    </location>
</feature>
<dbReference type="EMBL" id="KQ971312">
    <property type="protein sequence ID" value="EEZ98729.1"/>
    <property type="molecule type" value="Genomic_DNA"/>
</dbReference>
<proteinExistence type="predicted"/>
<dbReference type="OrthoDB" id="6751829at2759"/>
<feature type="signal peptide" evidence="1">
    <location>
        <begin position="1"/>
        <end position="17"/>
    </location>
</feature>
<evidence type="ECO:0000313" key="2">
    <source>
        <dbReference type="EMBL" id="EEZ98729.1"/>
    </source>
</evidence>
<dbReference type="KEGG" id="tca:100142559"/>
<keyword evidence="3" id="KW-1185">Reference proteome</keyword>
<accession>D6WBF8</accession>
<dbReference type="OMA" id="NGEVCCV"/>
<dbReference type="HOGENOM" id="CLU_2212596_0_0_1"/>
<dbReference type="AlphaFoldDB" id="D6WBF8"/>
<organism evidence="2 3">
    <name type="scientific">Tribolium castaneum</name>
    <name type="common">Red flour beetle</name>
    <dbReference type="NCBI Taxonomy" id="7070"/>
    <lineage>
        <taxon>Eukaryota</taxon>
        <taxon>Metazoa</taxon>
        <taxon>Ecdysozoa</taxon>
        <taxon>Arthropoda</taxon>
        <taxon>Hexapoda</taxon>
        <taxon>Insecta</taxon>
        <taxon>Pterygota</taxon>
        <taxon>Neoptera</taxon>
        <taxon>Endopterygota</taxon>
        <taxon>Coleoptera</taxon>
        <taxon>Polyphaga</taxon>
        <taxon>Cucujiformia</taxon>
        <taxon>Tenebrionidae</taxon>
        <taxon>Tenebrionidae incertae sedis</taxon>
        <taxon>Tribolium</taxon>
    </lineage>
</organism>
<protein>
    <submittedName>
        <fullName evidence="2">Uncharacterized protein</fullName>
    </submittedName>
</protein>
<reference evidence="2 3" key="2">
    <citation type="journal article" date="2010" name="Nucleic Acids Res.">
        <title>BeetleBase in 2010: revisions to provide comprehensive genomic information for Tribolium castaneum.</title>
        <authorList>
            <person name="Kim H.S."/>
            <person name="Murphy T."/>
            <person name="Xia J."/>
            <person name="Caragea D."/>
            <person name="Park Y."/>
            <person name="Beeman R.W."/>
            <person name="Lorenzen M.D."/>
            <person name="Butcher S."/>
            <person name="Manak J.R."/>
            <person name="Brown S.J."/>
        </authorList>
    </citation>
    <scope>GENOME REANNOTATION</scope>
    <source>
        <strain evidence="2 3">Georgia GA2</strain>
    </source>
</reference>
<dbReference type="PhylomeDB" id="D6WBF8"/>
<evidence type="ECO:0000313" key="3">
    <source>
        <dbReference type="Proteomes" id="UP000007266"/>
    </source>
</evidence>
<gene>
    <name evidence="2" type="primary">GLEAN_01282</name>
    <name evidence="2" type="ORF">TcasGA2_TC001282</name>
</gene>
<evidence type="ECO:0000256" key="1">
    <source>
        <dbReference type="SAM" id="SignalP"/>
    </source>
</evidence>
<name>D6WBF8_TRICA</name>
<keyword evidence="1" id="KW-0732">Signal</keyword>
<reference evidence="2 3" key="1">
    <citation type="journal article" date="2008" name="Nature">
        <title>The genome of the model beetle and pest Tribolium castaneum.</title>
        <authorList>
            <consortium name="Tribolium Genome Sequencing Consortium"/>
            <person name="Richards S."/>
            <person name="Gibbs R.A."/>
            <person name="Weinstock G.M."/>
            <person name="Brown S.J."/>
            <person name="Denell R."/>
            <person name="Beeman R.W."/>
            <person name="Gibbs R."/>
            <person name="Beeman R.W."/>
            <person name="Brown S.J."/>
            <person name="Bucher G."/>
            <person name="Friedrich M."/>
            <person name="Grimmelikhuijzen C.J."/>
            <person name="Klingler M."/>
            <person name="Lorenzen M."/>
            <person name="Richards S."/>
            <person name="Roth S."/>
            <person name="Schroder R."/>
            <person name="Tautz D."/>
            <person name="Zdobnov E.M."/>
            <person name="Muzny D."/>
            <person name="Gibbs R.A."/>
            <person name="Weinstock G.M."/>
            <person name="Attaway T."/>
            <person name="Bell S."/>
            <person name="Buhay C.J."/>
            <person name="Chandrabose M.N."/>
            <person name="Chavez D."/>
            <person name="Clerk-Blankenburg K.P."/>
            <person name="Cree A."/>
            <person name="Dao M."/>
            <person name="Davis C."/>
            <person name="Chacko J."/>
            <person name="Dinh H."/>
            <person name="Dugan-Rocha S."/>
            <person name="Fowler G."/>
            <person name="Garner T.T."/>
            <person name="Garnes J."/>
            <person name="Gnirke A."/>
            <person name="Hawes A."/>
            <person name="Hernandez J."/>
            <person name="Hines S."/>
            <person name="Holder M."/>
            <person name="Hume J."/>
            <person name="Jhangiani S.N."/>
            <person name="Joshi V."/>
            <person name="Khan Z.M."/>
            <person name="Jackson L."/>
            <person name="Kovar C."/>
            <person name="Kowis A."/>
            <person name="Lee S."/>
            <person name="Lewis L.R."/>
            <person name="Margolis J."/>
            <person name="Morgan M."/>
            <person name="Nazareth L.V."/>
            <person name="Nguyen N."/>
            <person name="Okwuonu G."/>
            <person name="Parker D."/>
            <person name="Richards S."/>
            <person name="Ruiz S.J."/>
            <person name="Santibanez J."/>
            <person name="Savard J."/>
            <person name="Scherer S.E."/>
            <person name="Schneider B."/>
            <person name="Sodergren E."/>
            <person name="Tautz D."/>
            <person name="Vattahil S."/>
            <person name="Villasana D."/>
            <person name="White C.S."/>
            <person name="Wright R."/>
            <person name="Park Y."/>
            <person name="Beeman R.W."/>
            <person name="Lord J."/>
            <person name="Oppert B."/>
            <person name="Lorenzen M."/>
            <person name="Brown S."/>
            <person name="Wang L."/>
            <person name="Savard J."/>
            <person name="Tautz D."/>
            <person name="Richards S."/>
            <person name="Weinstock G."/>
            <person name="Gibbs R.A."/>
            <person name="Liu Y."/>
            <person name="Worley K."/>
            <person name="Weinstock G."/>
            <person name="Elsik C.G."/>
            <person name="Reese J.T."/>
            <person name="Elhaik E."/>
            <person name="Landan G."/>
            <person name="Graur D."/>
            <person name="Arensburger P."/>
            <person name="Atkinson P."/>
            <person name="Beeman R.W."/>
            <person name="Beidler J."/>
            <person name="Brown S.J."/>
            <person name="Demuth J.P."/>
            <person name="Drury D.W."/>
            <person name="Du Y.Z."/>
            <person name="Fujiwara H."/>
            <person name="Lorenzen M."/>
            <person name="Maselli V."/>
            <person name="Osanai M."/>
            <person name="Park Y."/>
            <person name="Robertson H.M."/>
            <person name="Tu Z."/>
            <person name="Wang J.J."/>
            <person name="Wang S."/>
            <person name="Richards S."/>
            <person name="Song H."/>
            <person name="Zhang L."/>
            <person name="Sodergren E."/>
            <person name="Werner D."/>
            <person name="Stanke M."/>
            <person name="Morgenstern B."/>
            <person name="Solovyev V."/>
            <person name="Kosarev P."/>
            <person name="Brown G."/>
            <person name="Chen H.C."/>
            <person name="Ermolaeva O."/>
            <person name="Hlavina W."/>
            <person name="Kapustin Y."/>
            <person name="Kiryutin B."/>
            <person name="Kitts P."/>
            <person name="Maglott D."/>
            <person name="Pruitt K."/>
            <person name="Sapojnikov V."/>
            <person name="Souvorov A."/>
            <person name="Mackey A.J."/>
            <person name="Waterhouse R.M."/>
            <person name="Wyder S."/>
            <person name="Zdobnov E.M."/>
            <person name="Zdobnov E.M."/>
            <person name="Wyder S."/>
            <person name="Kriventseva E.V."/>
            <person name="Kadowaki T."/>
            <person name="Bork P."/>
            <person name="Aranda M."/>
            <person name="Bao R."/>
            <person name="Beermann A."/>
            <person name="Berns N."/>
            <person name="Bolognesi R."/>
            <person name="Bonneton F."/>
            <person name="Bopp D."/>
            <person name="Brown S.J."/>
            <person name="Bucher G."/>
            <person name="Butts T."/>
            <person name="Chaumot A."/>
            <person name="Denell R.E."/>
            <person name="Ferrier D.E."/>
            <person name="Friedrich M."/>
            <person name="Gordon C.M."/>
            <person name="Jindra M."/>
            <person name="Klingler M."/>
            <person name="Lan Q."/>
            <person name="Lattorff H.M."/>
            <person name="Laudet V."/>
            <person name="von Levetsow C."/>
            <person name="Liu Z."/>
            <person name="Lutz R."/>
            <person name="Lynch J.A."/>
            <person name="da Fonseca R.N."/>
            <person name="Posnien N."/>
            <person name="Reuter R."/>
            <person name="Roth S."/>
            <person name="Savard J."/>
            <person name="Schinko J.B."/>
            <person name="Schmitt C."/>
            <person name="Schoppmeier M."/>
            <person name="Schroder R."/>
            <person name="Shippy T.D."/>
            <person name="Simonnet F."/>
            <person name="Marques-Souza H."/>
            <person name="Tautz D."/>
            <person name="Tomoyasu Y."/>
            <person name="Trauner J."/>
            <person name="Van der Zee M."/>
            <person name="Vervoort M."/>
            <person name="Wittkopp N."/>
            <person name="Wimmer E.A."/>
            <person name="Yang X."/>
            <person name="Jones A.K."/>
            <person name="Sattelle D.B."/>
            <person name="Ebert P.R."/>
            <person name="Nelson D."/>
            <person name="Scott J.G."/>
            <person name="Beeman R.W."/>
            <person name="Muthukrishnan S."/>
            <person name="Kramer K.J."/>
            <person name="Arakane Y."/>
            <person name="Beeman R.W."/>
            <person name="Zhu Q."/>
            <person name="Hogenkamp D."/>
            <person name="Dixit R."/>
            <person name="Oppert B."/>
            <person name="Jiang H."/>
            <person name="Zou Z."/>
            <person name="Marshall J."/>
            <person name="Elpidina E."/>
            <person name="Vinokurov K."/>
            <person name="Oppert C."/>
            <person name="Zou Z."/>
            <person name="Evans J."/>
            <person name="Lu Z."/>
            <person name="Zhao P."/>
            <person name="Sumathipala N."/>
            <person name="Altincicek B."/>
            <person name="Vilcinskas A."/>
            <person name="Williams M."/>
            <person name="Hultmark D."/>
            <person name="Hetru C."/>
            <person name="Jiang H."/>
            <person name="Grimmelikhuijzen C.J."/>
            <person name="Hauser F."/>
            <person name="Cazzamali G."/>
            <person name="Williamson M."/>
            <person name="Park Y."/>
            <person name="Li B."/>
            <person name="Tanaka Y."/>
            <person name="Predel R."/>
            <person name="Neupert S."/>
            <person name="Schachtner J."/>
            <person name="Verleyen P."/>
            <person name="Raible F."/>
            <person name="Bork P."/>
            <person name="Friedrich M."/>
            <person name="Walden K.K."/>
            <person name="Robertson H.M."/>
            <person name="Angeli S."/>
            <person name="Foret S."/>
            <person name="Bucher G."/>
            <person name="Schuetz S."/>
            <person name="Maleszka R."/>
            <person name="Wimmer E.A."/>
            <person name="Beeman R.W."/>
            <person name="Lorenzen M."/>
            <person name="Tomoyasu Y."/>
            <person name="Miller S.C."/>
            <person name="Grossmann D."/>
            <person name="Bucher G."/>
        </authorList>
    </citation>
    <scope>NUCLEOTIDE SEQUENCE [LARGE SCALE GENOMIC DNA]</scope>
    <source>
        <strain evidence="2 3">Georgia GA2</strain>
    </source>
</reference>
<sequence>MVRVVFAFCVIIASALAIESNFYREEACAKVGGYCVLQSECPHSVSDDQKGLCAGQKKDGAVCCPNFPEQDVNCHQLHHGCSDRCPKNLSLGRKGCTDGKTCCVLVV</sequence>
<dbReference type="Proteomes" id="UP000007266">
    <property type="component" value="Linkage group 2"/>
</dbReference>